<keyword evidence="3" id="KW-1185">Reference proteome</keyword>
<feature type="compositionally biased region" description="Polar residues" evidence="1">
    <location>
        <begin position="193"/>
        <end position="205"/>
    </location>
</feature>
<reference evidence="2" key="2">
    <citation type="journal article" date="2023" name="BMC Genomics">
        <title>Pest status, molecular evolution, and epigenetic factors derived from the genome assembly of Frankliniella fusca, a thysanopteran phytovirus vector.</title>
        <authorList>
            <person name="Catto M.A."/>
            <person name="Labadie P.E."/>
            <person name="Jacobson A.L."/>
            <person name="Kennedy G.G."/>
            <person name="Srinivasan R."/>
            <person name="Hunt B.G."/>
        </authorList>
    </citation>
    <scope>NUCLEOTIDE SEQUENCE</scope>
    <source>
        <strain evidence="2">PL_HMW_Pooled</strain>
    </source>
</reference>
<reference evidence="2" key="1">
    <citation type="submission" date="2021-07" db="EMBL/GenBank/DDBJ databases">
        <authorList>
            <person name="Catto M.A."/>
            <person name="Jacobson A."/>
            <person name="Kennedy G."/>
            <person name="Labadie P."/>
            <person name="Hunt B.G."/>
            <person name="Srinivasan R."/>
        </authorList>
    </citation>
    <scope>NUCLEOTIDE SEQUENCE</scope>
    <source>
        <strain evidence="2">PL_HMW_Pooled</strain>
        <tissue evidence="2">Head</tissue>
    </source>
</reference>
<dbReference type="PANTHER" id="PTHR35385">
    <property type="entry name" value="PROTEIN B, PUTATIVE-RELATED-RELATED"/>
    <property type="match status" value="1"/>
</dbReference>
<dbReference type="EMBL" id="JAHWGI010000307">
    <property type="protein sequence ID" value="KAK3912997.1"/>
    <property type="molecule type" value="Genomic_DNA"/>
</dbReference>
<dbReference type="PANTHER" id="PTHR35385:SF2">
    <property type="entry name" value="PROTEIN B, PUTATIVE-RELATED"/>
    <property type="match status" value="1"/>
</dbReference>
<evidence type="ECO:0000256" key="1">
    <source>
        <dbReference type="SAM" id="MobiDB-lite"/>
    </source>
</evidence>
<name>A0AAE1LCE7_9NEOP</name>
<dbReference type="AlphaFoldDB" id="A0AAE1LCE7"/>
<dbReference type="Proteomes" id="UP001219518">
    <property type="component" value="Unassembled WGS sequence"/>
</dbReference>
<evidence type="ECO:0000313" key="3">
    <source>
        <dbReference type="Proteomes" id="UP001219518"/>
    </source>
</evidence>
<accession>A0AAE1LCE7</accession>
<comment type="caution">
    <text evidence="2">The sequence shown here is derived from an EMBL/GenBank/DDBJ whole genome shotgun (WGS) entry which is preliminary data.</text>
</comment>
<feature type="region of interest" description="Disordered" evidence="1">
    <location>
        <begin position="184"/>
        <end position="205"/>
    </location>
</feature>
<protein>
    <submittedName>
        <fullName evidence="2">Riboflavin biosynthesis protein RibBA</fullName>
    </submittedName>
</protein>
<evidence type="ECO:0000313" key="2">
    <source>
        <dbReference type="EMBL" id="KAK3912997.1"/>
    </source>
</evidence>
<proteinExistence type="predicted"/>
<sequence>MNGKLRIPFREINVNTLPIARPVAAKSTVVKSPDPPIKNGEIKPHIIFLGNATDKKRLSLSSTAGVSVGRRQKVNNADPDLIQTRKTITGLIESPFLDVNTPTKLKIHVLTTSASDKDQGKGTEKSTETHSNVSISIIDESLVATPISDGTSSEKKKPLCTIDDVLSDSSLSDDFEPRPKKVTKKFSRKQSKDCNATQPAKQLSSASEISEVMKILPEGYNYNIQMEDIPAPSEMSSNKCKNFIALLKVDIFSAERAELWKTEFEKSSFSDYRVMKTFGPLEESQRVIFKKKYRCHHNTLAEKSGSKVPHEKHTKCPAELTITVRNSEMKWHEH</sequence>
<organism evidence="2 3">
    <name type="scientific">Frankliniella fusca</name>
    <dbReference type="NCBI Taxonomy" id="407009"/>
    <lineage>
        <taxon>Eukaryota</taxon>
        <taxon>Metazoa</taxon>
        <taxon>Ecdysozoa</taxon>
        <taxon>Arthropoda</taxon>
        <taxon>Hexapoda</taxon>
        <taxon>Insecta</taxon>
        <taxon>Pterygota</taxon>
        <taxon>Neoptera</taxon>
        <taxon>Paraneoptera</taxon>
        <taxon>Thysanoptera</taxon>
        <taxon>Terebrantia</taxon>
        <taxon>Thripoidea</taxon>
        <taxon>Thripidae</taxon>
        <taxon>Frankliniella</taxon>
    </lineage>
</organism>
<gene>
    <name evidence="2" type="ORF">KUF71_022451</name>
</gene>